<dbReference type="AlphaFoldDB" id="A0AAJ5W477"/>
<protein>
    <submittedName>
        <fullName evidence="1">Uncharacterized protein</fullName>
    </submittedName>
</protein>
<name>A0AAJ5W477_9SPHI</name>
<gene>
    <name evidence="1" type="ORF">P0Y49_12735</name>
</gene>
<dbReference type="EMBL" id="CP119313">
    <property type="protein sequence ID" value="WEK17662.1"/>
    <property type="molecule type" value="Genomic_DNA"/>
</dbReference>
<evidence type="ECO:0000313" key="2">
    <source>
        <dbReference type="Proteomes" id="UP001214530"/>
    </source>
</evidence>
<proteinExistence type="predicted"/>
<dbReference type="Proteomes" id="UP001214530">
    <property type="component" value="Chromosome"/>
</dbReference>
<organism evidence="1 2">
    <name type="scientific">Candidatus Pedobacter colombiensis</name>
    <dbReference type="NCBI Taxonomy" id="3121371"/>
    <lineage>
        <taxon>Bacteria</taxon>
        <taxon>Pseudomonadati</taxon>
        <taxon>Bacteroidota</taxon>
        <taxon>Sphingobacteriia</taxon>
        <taxon>Sphingobacteriales</taxon>
        <taxon>Sphingobacteriaceae</taxon>
        <taxon>Pedobacter</taxon>
    </lineage>
</organism>
<sequence>MSLNFLSINRLEEYNRNEKSQSIFSFRLMWLDEGESMVFVPSGVSFDMDSYDTSGWIFSFNEFFCRDFFDRYPQDYNSALLVNKLTDYVFIPMNTKLRMEMSELADLLVKGRNEGQSELFMQTYADLILLNANQRYVGIYSK</sequence>
<evidence type="ECO:0000313" key="1">
    <source>
        <dbReference type="EMBL" id="WEK17662.1"/>
    </source>
</evidence>
<accession>A0AAJ5W477</accession>
<reference evidence="1" key="1">
    <citation type="submission" date="2023-03" db="EMBL/GenBank/DDBJ databases">
        <title>Andean soil-derived lignocellulolytic bacterial consortium as a source of novel taxa and putative plastic-active enzymes.</title>
        <authorList>
            <person name="Diaz-Garcia L."/>
            <person name="Chuvochina M."/>
            <person name="Feuerriegel G."/>
            <person name="Bunk B."/>
            <person name="Sproer C."/>
            <person name="Streit W.R."/>
            <person name="Rodriguez L.M."/>
            <person name="Overmann J."/>
            <person name="Jimenez D.J."/>
        </authorList>
    </citation>
    <scope>NUCLEOTIDE SEQUENCE</scope>
    <source>
        <strain evidence="1">MAG 3858</strain>
    </source>
</reference>